<evidence type="ECO:0000259" key="1">
    <source>
        <dbReference type="Pfam" id="PF20236"/>
    </source>
</evidence>
<name>A0A165XBX0_9AGAM</name>
<dbReference type="InterPro" id="IPR046528">
    <property type="entry name" value="DUF6593"/>
</dbReference>
<proteinExistence type="predicted"/>
<organism evidence="2 3">
    <name type="scientific">Athelia psychrophila</name>
    <dbReference type="NCBI Taxonomy" id="1759441"/>
    <lineage>
        <taxon>Eukaryota</taxon>
        <taxon>Fungi</taxon>
        <taxon>Dikarya</taxon>
        <taxon>Basidiomycota</taxon>
        <taxon>Agaricomycotina</taxon>
        <taxon>Agaricomycetes</taxon>
        <taxon>Agaricomycetidae</taxon>
        <taxon>Atheliales</taxon>
        <taxon>Atheliaceae</taxon>
        <taxon>Athelia</taxon>
    </lineage>
</organism>
<dbReference type="AlphaFoldDB" id="A0A165XBX0"/>
<gene>
    <name evidence="2" type="ORF">FIBSPDRAFT_761448</name>
</gene>
<feature type="domain" description="DUF6593" evidence="1">
    <location>
        <begin position="11"/>
        <end position="168"/>
    </location>
</feature>
<dbReference type="Proteomes" id="UP000076532">
    <property type="component" value="Unassembled WGS sequence"/>
</dbReference>
<evidence type="ECO:0000313" key="2">
    <source>
        <dbReference type="EMBL" id="KZP08395.1"/>
    </source>
</evidence>
<accession>A0A165XBX0</accession>
<protein>
    <recommendedName>
        <fullName evidence="1">DUF6593 domain-containing protein</fullName>
    </recommendedName>
</protein>
<keyword evidence="3" id="KW-1185">Reference proteome</keyword>
<dbReference type="EMBL" id="KV417722">
    <property type="protein sequence ID" value="KZP08395.1"/>
    <property type="molecule type" value="Genomic_DNA"/>
</dbReference>
<reference evidence="2 3" key="1">
    <citation type="journal article" date="2016" name="Mol. Biol. Evol.">
        <title>Comparative Genomics of Early-Diverging Mushroom-Forming Fungi Provides Insights into the Origins of Lignocellulose Decay Capabilities.</title>
        <authorList>
            <person name="Nagy L.G."/>
            <person name="Riley R."/>
            <person name="Tritt A."/>
            <person name="Adam C."/>
            <person name="Daum C."/>
            <person name="Floudas D."/>
            <person name="Sun H."/>
            <person name="Yadav J.S."/>
            <person name="Pangilinan J."/>
            <person name="Larsson K.H."/>
            <person name="Matsuura K."/>
            <person name="Barry K."/>
            <person name="Labutti K."/>
            <person name="Kuo R."/>
            <person name="Ohm R.A."/>
            <person name="Bhattacharya S.S."/>
            <person name="Shirouzu T."/>
            <person name="Yoshinaga Y."/>
            <person name="Martin F.M."/>
            <person name="Grigoriev I.V."/>
            <person name="Hibbett D.S."/>
        </authorList>
    </citation>
    <scope>NUCLEOTIDE SEQUENCE [LARGE SCALE GENOMIC DNA]</scope>
    <source>
        <strain evidence="2 3">CBS 109695</strain>
    </source>
</reference>
<evidence type="ECO:0000313" key="3">
    <source>
        <dbReference type="Proteomes" id="UP000076532"/>
    </source>
</evidence>
<sequence length="176" mass="20453">MTTSLTLESDCPWKTAIIDDSGCTVYDVKTAFHEDSNYTAIRNERYEIIATLRWRDFLPDQIMFDGSAEFASLNTWLKRSKVPMTHNVKWKDNSGRGYVWHGNAPGLPLELFSDDDKRIPIATYHPSVLKTNSRPPIRAPPRLEFSRRGDEIRDLMVVSFICLEKKRRTEQNKIQF</sequence>
<dbReference type="Pfam" id="PF20236">
    <property type="entry name" value="DUF6593"/>
    <property type="match status" value="1"/>
</dbReference>
<dbReference type="OrthoDB" id="3256331at2759"/>